<keyword evidence="1" id="KW-0805">Transcription regulation</keyword>
<dbReference type="AlphaFoldDB" id="A0A5C0B368"/>
<evidence type="ECO:0000313" key="6">
    <source>
        <dbReference type="Proteomes" id="UP000325161"/>
    </source>
</evidence>
<dbReference type="PANTHER" id="PTHR44688:SF16">
    <property type="entry name" value="DNA-BINDING TRANSCRIPTIONAL ACTIVATOR DEVR_DOSR"/>
    <property type="match status" value="1"/>
</dbReference>
<dbReference type="InterPro" id="IPR016032">
    <property type="entry name" value="Sig_transdc_resp-reg_C-effctor"/>
</dbReference>
<protein>
    <submittedName>
        <fullName evidence="5">Helix-turn-helix transcriptional regulator</fullName>
    </submittedName>
</protein>
<dbReference type="OrthoDB" id="9154877at2"/>
<dbReference type="SUPFAM" id="SSF46894">
    <property type="entry name" value="C-terminal effector domain of the bipartite response regulators"/>
    <property type="match status" value="1"/>
</dbReference>
<dbReference type="Gene3D" id="1.10.10.10">
    <property type="entry name" value="Winged helix-like DNA-binding domain superfamily/Winged helix DNA-binding domain"/>
    <property type="match status" value="1"/>
</dbReference>
<evidence type="ECO:0000259" key="4">
    <source>
        <dbReference type="PROSITE" id="PS50043"/>
    </source>
</evidence>
<dbReference type="PROSITE" id="PS00622">
    <property type="entry name" value="HTH_LUXR_1"/>
    <property type="match status" value="1"/>
</dbReference>
<accession>A0A5C0B368</accession>
<evidence type="ECO:0000256" key="2">
    <source>
        <dbReference type="ARBA" id="ARBA00023125"/>
    </source>
</evidence>
<evidence type="ECO:0000256" key="3">
    <source>
        <dbReference type="ARBA" id="ARBA00023163"/>
    </source>
</evidence>
<dbReference type="InterPro" id="IPR036388">
    <property type="entry name" value="WH-like_DNA-bd_sf"/>
</dbReference>
<sequence length="77" mass="8439">MSLLLDGLPNKLIAHTLGISIRTVEVHRARVLSKMGVRNAVELAGTIYSQQMASVMTEARSRPIGSTLHEPDRPAFK</sequence>
<dbReference type="PRINTS" id="PR00038">
    <property type="entry name" value="HTHLUXR"/>
</dbReference>
<proteinExistence type="predicted"/>
<name>A0A5C0B368_9BURK</name>
<evidence type="ECO:0000256" key="1">
    <source>
        <dbReference type="ARBA" id="ARBA00023015"/>
    </source>
</evidence>
<organism evidence="5 6">
    <name type="scientific">Pigmentiphaga aceris</name>
    <dbReference type="NCBI Taxonomy" id="1940612"/>
    <lineage>
        <taxon>Bacteria</taxon>
        <taxon>Pseudomonadati</taxon>
        <taxon>Pseudomonadota</taxon>
        <taxon>Betaproteobacteria</taxon>
        <taxon>Burkholderiales</taxon>
        <taxon>Alcaligenaceae</taxon>
        <taxon>Pigmentiphaga</taxon>
    </lineage>
</organism>
<dbReference type="KEGG" id="pacr:FXN63_22835"/>
<dbReference type="GO" id="GO:0006355">
    <property type="term" value="P:regulation of DNA-templated transcription"/>
    <property type="evidence" value="ECO:0007669"/>
    <property type="project" value="InterPro"/>
</dbReference>
<dbReference type="SMART" id="SM00421">
    <property type="entry name" value="HTH_LUXR"/>
    <property type="match status" value="1"/>
</dbReference>
<keyword evidence="6" id="KW-1185">Reference proteome</keyword>
<dbReference type="PANTHER" id="PTHR44688">
    <property type="entry name" value="DNA-BINDING TRANSCRIPTIONAL ACTIVATOR DEVR_DOSR"/>
    <property type="match status" value="1"/>
</dbReference>
<keyword evidence="3" id="KW-0804">Transcription</keyword>
<dbReference type="Pfam" id="PF00196">
    <property type="entry name" value="GerE"/>
    <property type="match status" value="1"/>
</dbReference>
<feature type="domain" description="HTH luxR-type" evidence="4">
    <location>
        <begin position="1"/>
        <end position="53"/>
    </location>
</feature>
<dbReference type="InterPro" id="IPR000792">
    <property type="entry name" value="Tscrpt_reg_LuxR_C"/>
</dbReference>
<dbReference type="Proteomes" id="UP000325161">
    <property type="component" value="Chromosome"/>
</dbReference>
<keyword evidence="2" id="KW-0238">DNA-binding</keyword>
<evidence type="ECO:0000313" key="5">
    <source>
        <dbReference type="EMBL" id="QEI08354.1"/>
    </source>
</evidence>
<dbReference type="EMBL" id="CP043046">
    <property type="protein sequence ID" value="QEI08354.1"/>
    <property type="molecule type" value="Genomic_DNA"/>
</dbReference>
<gene>
    <name evidence="5" type="ORF">FXN63_22835</name>
</gene>
<dbReference type="CDD" id="cd06170">
    <property type="entry name" value="LuxR_C_like"/>
    <property type="match status" value="1"/>
</dbReference>
<reference evidence="5 6" key="1">
    <citation type="submission" date="2019-08" db="EMBL/GenBank/DDBJ databases">
        <title>Amphibian skin-associated Pigmentiphaga: genome sequence and occurrence across geography and hosts.</title>
        <authorList>
            <person name="Bletz M.C."/>
            <person name="Bunk B."/>
            <person name="Sproeer C."/>
            <person name="Biwer P."/>
            <person name="Reiter S."/>
            <person name="Rabemananjara F.C.E."/>
            <person name="Schulz S."/>
            <person name="Overmann J."/>
            <person name="Vences M."/>
        </authorList>
    </citation>
    <scope>NUCLEOTIDE SEQUENCE [LARGE SCALE GENOMIC DNA]</scope>
    <source>
        <strain evidence="5 6">Mada1488</strain>
    </source>
</reference>
<dbReference type="PROSITE" id="PS50043">
    <property type="entry name" value="HTH_LUXR_2"/>
    <property type="match status" value="1"/>
</dbReference>
<dbReference type="GO" id="GO:0003677">
    <property type="term" value="F:DNA binding"/>
    <property type="evidence" value="ECO:0007669"/>
    <property type="project" value="UniProtKB-KW"/>
</dbReference>